<dbReference type="GO" id="GO:0051026">
    <property type="term" value="P:chiasma assembly"/>
    <property type="evidence" value="ECO:0007669"/>
    <property type="project" value="TreeGrafter"/>
</dbReference>
<keyword evidence="8" id="KW-1185">Reference proteome</keyword>
<feature type="compositionally biased region" description="Basic and acidic residues" evidence="5">
    <location>
        <begin position="149"/>
        <end position="159"/>
    </location>
</feature>
<feature type="region of interest" description="Disordered" evidence="5">
    <location>
        <begin position="297"/>
        <end position="688"/>
    </location>
</feature>
<organism evidence="7 8">
    <name type="scientific">Penaeus vannamei</name>
    <name type="common">Whiteleg shrimp</name>
    <name type="synonym">Litopenaeus vannamei</name>
    <dbReference type="NCBI Taxonomy" id="6689"/>
    <lineage>
        <taxon>Eukaryota</taxon>
        <taxon>Metazoa</taxon>
        <taxon>Ecdysozoa</taxon>
        <taxon>Arthropoda</taxon>
        <taxon>Crustacea</taxon>
        <taxon>Multicrustacea</taxon>
        <taxon>Malacostraca</taxon>
        <taxon>Eumalacostraca</taxon>
        <taxon>Eucarida</taxon>
        <taxon>Decapoda</taxon>
        <taxon>Dendrobranchiata</taxon>
        <taxon>Penaeoidea</taxon>
        <taxon>Penaeidae</taxon>
        <taxon>Penaeus</taxon>
    </lineage>
</organism>
<feature type="compositionally biased region" description="Polar residues" evidence="5">
    <location>
        <begin position="328"/>
        <end position="344"/>
    </location>
</feature>
<feature type="compositionally biased region" description="Low complexity" evidence="5">
    <location>
        <begin position="531"/>
        <end position="546"/>
    </location>
</feature>
<feature type="compositionally biased region" description="Polar residues" evidence="5">
    <location>
        <begin position="300"/>
        <end position="318"/>
    </location>
</feature>
<comment type="similarity">
    <text evidence="1">Belongs to the DNA mismatch repair MutS family.</text>
</comment>
<evidence type="ECO:0000313" key="8">
    <source>
        <dbReference type="Proteomes" id="UP000283509"/>
    </source>
</evidence>
<sequence>MPHTTIPTRTTIRYTHMPIIRRIPHTFIPTREVGVIAVLAQIGCWVPAARARLRPFDVILAVTQSTPAVTSSLSAFMLDLTRMCGALARATRHSLVIIDEFGAATYENDGAALLTACLDHWAERARVRPPGTSSSPSSPSSSQGPDEGLQGREGREGRDPLGAPPHVFVSTHLLQVYDHLQHPEAVRCLVLEAVEEGGSVVPLYQVAEGRARKSYAAVVAAIAGVPQHVVDRANQVCECIRAGRLPRAGPLLDDDEEERRRCEEIVSLVLAFDPSSDAVDLLLERIRDIGNVSKKVLDATPSSSSSSFRNETPRTSDVTPRFDLVETVMNTLGSGPSVGSSARNTPERDADRTESQEIPEELRQSGQTGQRQTASFSSTEITNNGHGAENPSSSSSSPVVSPAVSPFVRSVSSPARATPDSSPLSFKVRLPAPPTTPVVSPRPSGRGRQYHRQPPLVQVPSAHPPPVSHVLSPCRQLRRTYPRRQPCRQPSSPSTAPPPTNPVGQPLPSAESPVPPSAPSSGPSPPPPSVTSPAPSSPISSTTVSPLRQRPSQPNHQSHLQPLVTHAVSHVSSPADSPVVVSPTSATITDLRNREDADKPTETQEDEDKPRTEERNLDEDRTPSDNRQAEAPPSGSPHSSLQQTTEGTFSQESHGDESSNSSCGRESVVIQRRASRKSALLSQPSQTQSFRVNSLSFLAFLGSGSSKS</sequence>
<dbReference type="SUPFAM" id="SSF52540">
    <property type="entry name" value="P-loop containing nucleoside triphosphate hydrolases"/>
    <property type="match status" value="1"/>
</dbReference>
<keyword evidence="3" id="KW-0067">ATP-binding</keyword>
<dbReference type="InterPro" id="IPR000432">
    <property type="entry name" value="DNA_mismatch_repair_MutS_C"/>
</dbReference>
<feature type="compositionally biased region" description="Low complexity" evidence="5">
    <location>
        <begin position="566"/>
        <end position="587"/>
    </location>
</feature>
<feature type="compositionally biased region" description="Basic and acidic residues" evidence="5">
    <location>
        <begin position="591"/>
        <end position="628"/>
    </location>
</feature>
<dbReference type="Gene3D" id="3.40.50.300">
    <property type="entry name" value="P-loop containing nucleotide triphosphate hydrolases"/>
    <property type="match status" value="1"/>
</dbReference>
<dbReference type="SMART" id="SM00534">
    <property type="entry name" value="MUTSac"/>
    <property type="match status" value="1"/>
</dbReference>
<name>A0A3R7QXI1_PENVA</name>
<dbReference type="GO" id="GO:0140664">
    <property type="term" value="F:ATP-dependent DNA damage sensor activity"/>
    <property type="evidence" value="ECO:0007669"/>
    <property type="project" value="InterPro"/>
</dbReference>
<keyword evidence="2" id="KW-0547">Nucleotide-binding</keyword>
<dbReference type="PANTHER" id="PTHR11361">
    <property type="entry name" value="DNA MISMATCH REPAIR PROTEIN MUTS FAMILY MEMBER"/>
    <property type="match status" value="1"/>
</dbReference>
<evidence type="ECO:0000313" key="7">
    <source>
        <dbReference type="EMBL" id="ROT81976.1"/>
    </source>
</evidence>
<feature type="compositionally biased region" description="Polar residues" evidence="5">
    <location>
        <begin position="550"/>
        <end position="560"/>
    </location>
</feature>
<feature type="region of interest" description="Disordered" evidence="5">
    <location>
        <begin position="127"/>
        <end position="164"/>
    </location>
</feature>
<evidence type="ECO:0000256" key="5">
    <source>
        <dbReference type="SAM" id="MobiDB-lite"/>
    </source>
</evidence>
<proteinExistence type="inferred from homology"/>
<dbReference type="PANTHER" id="PTHR11361:SF20">
    <property type="entry name" value="MUTS PROTEIN HOMOLOG 5"/>
    <property type="match status" value="1"/>
</dbReference>
<dbReference type="InterPro" id="IPR045076">
    <property type="entry name" value="MutS"/>
</dbReference>
<dbReference type="GO" id="GO:0005634">
    <property type="term" value="C:nucleus"/>
    <property type="evidence" value="ECO:0007669"/>
    <property type="project" value="TreeGrafter"/>
</dbReference>
<feature type="compositionally biased region" description="Basic residues" evidence="5">
    <location>
        <begin position="476"/>
        <end position="486"/>
    </location>
</feature>
<feature type="domain" description="DNA mismatch repair proteins mutS family" evidence="6">
    <location>
        <begin position="24"/>
        <end position="238"/>
    </location>
</feature>
<evidence type="ECO:0000256" key="3">
    <source>
        <dbReference type="ARBA" id="ARBA00022840"/>
    </source>
</evidence>
<feature type="compositionally biased region" description="Low complexity" evidence="5">
    <location>
        <begin position="133"/>
        <end position="142"/>
    </location>
</feature>
<protein>
    <recommendedName>
        <fullName evidence="6">DNA mismatch repair proteins mutS family domain-containing protein</fullName>
    </recommendedName>
</protein>
<evidence type="ECO:0000256" key="2">
    <source>
        <dbReference type="ARBA" id="ARBA00022741"/>
    </source>
</evidence>
<accession>A0A3R7QXI1</accession>
<dbReference type="STRING" id="6689.A0A3R7QXI1"/>
<feature type="compositionally biased region" description="Pro residues" evidence="5">
    <location>
        <begin position="513"/>
        <end position="530"/>
    </location>
</feature>
<keyword evidence="4" id="KW-0238">DNA-binding</keyword>
<evidence type="ECO:0000256" key="1">
    <source>
        <dbReference type="ARBA" id="ARBA00006271"/>
    </source>
</evidence>
<dbReference type="EMBL" id="QCYY01000900">
    <property type="protein sequence ID" value="ROT81976.1"/>
    <property type="molecule type" value="Genomic_DNA"/>
</dbReference>
<dbReference type="GO" id="GO:0030983">
    <property type="term" value="F:mismatched DNA binding"/>
    <property type="evidence" value="ECO:0007669"/>
    <property type="project" value="InterPro"/>
</dbReference>
<feature type="compositionally biased region" description="Polar residues" evidence="5">
    <location>
        <begin position="364"/>
        <end position="385"/>
    </location>
</feature>
<feature type="compositionally biased region" description="Polar residues" evidence="5">
    <location>
        <begin position="636"/>
        <end position="664"/>
    </location>
</feature>
<feature type="compositionally biased region" description="Low complexity" evidence="5">
    <location>
        <begin position="391"/>
        <end position="414"/>
    </location>
</feature>
<feature type="compositionally biased region" description="Basic and acidic residues" evidence="5">
    <location>
        <begin position="345"/>
        <end position="363"/>
    </location>
</feature>
<dbReference type="Proteomes" id="UP000283509">
    <property type="component" value="Unassembled WGS sequence"/>
</dbReference>
<evidence type="ECO:0000259" key="6">
    <source>
        <dbReference type="SMART" id="SM00534"/>
    </source>
</evidence>
<comment type="caution">
    <text evidence="7">The sequence shown here is derived from an EMBL/GenBank/DDBJ whole genome shotgun (WGS) entry which is preliminary data.</text>
</comment>
<reference evidence="7 8" key="1">
    <citation type="submission" date="2018-04" db="EMBL/GenBank/DDBJ databases">
        <authorList>
            <person name="Zhang X."/>
            <person name="Yuan J."/>
            <person name="Li F."/>
            <person name="Xiang J."/>
        </authorList>
    </citation>
    <scope>NUCLEOTIDE SEQUENCE [LARGE SCALE GENOMIC DNA]</scope>
    <source>
        <tissue evidence="7">Muscle</tissue>
    </source>
</reference>
<dbReference type="Pfam" id="PF00488">
    <property type="entry name" value="MutS_V"/>
    <property type="match status" value="2"/>
</dbReference>
<dbReference type="OrthoDB" id="29596at2759"/>
<dbReference type="InterPro" id="IPR027417">
    <property type="entry name" value="P-loop_NTPase"/>
</dbReference>
<reference evidence="7 8" key="2">
    <citation type="submission" date="2019-01" db="EMBL/GenBank/DDBJ databases">
        <title>The decoding of complex shrimp genome reveals the adaptation for benthos swimmer, frequently molting mechanism and breeding impact on genome.</title>
        <authorList>
            <person name="Sun Y."/>
            <person name="Gao Y."/>
            <person name="Yu Y."/>
        </authorList>
    </citation>
    <scope>NUCLEOTIDE SEQUENCE [LARGE SCALE GENOMIC DNA]</scope>
    <source>
        <tissue evidence="7">Muscle</tissue>
    </source>
</reference>
<dbReference type="GO" id="GO:0006298">
    <property type="term" value="P:mismatch repair"/>
    <property type="evidence" value="ECO:0007669"/>
    <property type="project" value="InterPro"/>
</dbReference>
<dbReference type="GO" id="GO:0005524">
    <property type="term" value="F:ATP binding"/>
    <property type="evidence" value="ECO:0007669"/>
    <property type="project" value="UniProtKB-KW"/>
</dbReference>
<evidence type="ECO:0000256" key="4">
    <source>
        <dbReference type="ARBA" id="ARBA00023125"/>
    </source>
</evidence>
<gene>
    <name evidence="7" type="ORF">C7M84_024862</name>
</gene>
<dbReference type="AlphaFoldDB" id="A0A3R7QXI1"/>